<dbReference type="AlphaFoldDB" id="A0A532V9M7"/>
<comment type="caution">
    <text evidence="1">The sequence shown here is derived from an EMBL/GenBank/DDBJ whole genome shotgun (WGS) entry which is preliminary data.</text>
</comment>
<organism evidence="1 2">
    <name type="scientific">candidate division TA06 bacterium B3_TA06</name>
    <dbReference type="NCBI Taxonomy" id="2012487"/>
    <lineage>
        <taxon>Bacteria</taxon>
        <taxon>Bacteria division TA06</taxon>
    </lineage>
</organism>
<dbReference type="Proteomes" id="UP000317778">
    <property type="component" value="Unassembled WGS sequence"/>
</dbReference>
<dbReference type="SUPFAM" id="SSF52091">
    <property type="entry name" value="SpoIIaa-like"/>
    <property type="match status" value="1"/>
</dbReference>
<name>A0A532V9M7_UNCT6</name>
<sequence>MKHRVWLDEAKQILWVRFVGYCNASNVNELCDRCQDFLKGHASRKVVIDLSEIESFPDEELCSQLVGQLRRAGVERVALVCSRPEAKMVGIILREYLGRYADAQFFSQKHVALEWLEHSTGVGGGEMCGEVI</sequence>
<evidence type="ECO:0000313" key="1">
    <source>
        <dbReference type="EMBL" id="TKJ43914.1"/>
    </source>
</evidence>
<dbReference type="EMBL" id="NJBO01000002">
    <property type="protein sequence ID" value="TKJ43914.1"/>
    <property type="molecule type" value="Genomic_DNA"/>
</dbReference>
<proteinExistence type="predicted"/>
<gene>
    <name evidence="1" type="ORF">CEE36_02010</name>
</gene>
<dbReference type="Pfam" id="PF11964">
    <property type="entry name" value="SpoIIAA-like"/>
    <property type="match status" value="1"/>
</dbReference>
<evidence type="ECO:0008006" key="3">
    <source>
        <dbReference type="Google" id="ProtNLM"/>
    </source>
</evidence>
<dbReference type="Gene3D" id="3.30.750.24">
    <property type="entry name" value="STAS domain"/>
    <property type="match status" value="1"/>
</dbReference>
<dbReference type="InterPro" id="IPR021866">
    <property type="entry name" value="SpoIIAA-like"/>
</dbReference>
<dbReference type="InterPro" id="IPR036513">
    <property type="entry name" value="STAS_dom_sf"/>
</dbReference>
<evidence type="ECO:0000313" key="2">
    <source>
        <dbReference type="Proteomes" id="UP000317778"/>
    </source>
</evidence>
<reference evidence="1 2" key="1">
    <citation type="submission" date="2017-06" db="EMBL/GenBank/DDBJ databases">
        <title>Novel microbial phyla capable of carbon fixation and sulfur reduction in deep-sea sediments.</title>
        <authorList>
            <person name="Huang J."/>
            <person name="Baker B."/>
            <person name="Wang Y."/>
        </authorList>
    </citation>
    <scope>NUCLEOTIDE SEQUENCE [LARGE SCALE GENOMIC DNA]</scope>
    <source>
        <strain evidence="1">B3_TA06</strain>
    </source>
</reference>
<protein>
    <recommendedName>
        <fullName evidence="3">STAS/SEC14 domain-containing protein</fullName>
    </recommendedName>
</protein>
<accession>A0A532V9M7</accession>